<gene>
    <name evidence="1" type="ORF">ZEAMMB73_Zm00001d042856</name>
</gene>
<dbReference type="InParanoid" id="A0A1D6N747"/>
<accession>A0A1D6N747</accession>
<reference evidence="1" key="1">
    <citation type="submission" date="2015-12" db="EMBL/GenBank/DDBJ databases">
        <title>Update maize B73 reference genome by single molecule sequencing technologies.</title>
        <authorList>
            <consortium name="Maize Genome Sequencing Project"/>
            <person name="Ware D."/>
        </authorList>
    </citation>
    <scope>NUCLEOTIDE SEQUENCE [LARGE SCALE GENOMIC DNA]</scope>
    <source>
        <tissue evidence="1">Seedling</tissue>
    </source>
</reference>
<name>A0A1D6N747_MAIZE</name>
<protein>
    <submittedName>
        <fullName evidence="1">Uncharacterized protein</fullName>
    </submittedName>
</protein>
<organism evidence="1">
    <name type="scientific">Zea mays</name>
    <name type="common">Maize</name>
    <dbReference type="NCBI Taxonomy" id="4577"/>
    <lineage>
        <taxon>Eukaryota</taxon>
        <taxon>Viridiplantae</taxon>
        <taxon>Streptophyta</taxon>
        <taxon>Embryophyta</taxon>
        <taxon>Tracheophyta</taxon>
        <taxon>Spermatophyta</taxon>
        <taxon>Magnoliopsida</taxon>
        <taxon>Liliopsida</taxon>
        <taxon>Poales</taxon>
        <taxon>Poaceae</taxon>
        <taxon>PACMAD clade</taxon>
        <taxon>Panicoideae</taxon>
        <taxon>Andropogonodae</taxon>
        <taxon>Andropogoneae</taxon>
        <taxon>Tripsacinae</taxon>
        <taxon>Zea</taxon>
    </lineage>
</organism>
<proteinExistence type="predicted"/>
<evidence type="ECO:0000313" key="1">
    <source>
        <dbReference type="EMBL" id="ONM36411.1"/>
    </source>
</evidence>
<dbReference type="EMBL" id="CM007649">
    <property type="protein sequence ID" value="ONM36411.1"/>
    <property type="molecule type" value="Genomic_DNA"/>
</dbReference>
<dbReference type="PaxDb" id="4577-GRMZM2G043605_P01"/>
<sequence>MLNAVARQKELCVAINVCWGDQREKVCDATEDGRSSISSRSSWLAVASARSKDLQAHEVLLLIAGFLLSYGECYMRLDRNRYQNTNSVFGLQDDRSEIIRFKHRSCWNCLVNVVEPTRPSQTRSATYQICRLGRFLQFRQTSMTSVC</sequence>
<dbReference type="AlphaFoldDB" id="A0A1D6N747"/>